<dbReference type="InterPro" id="IPR036633">
    <property type="entry name" value="Prn/Lys/Arg_de-COase_C_sf"/>
</dbReference>
<feature type="domain" description="Orn/Lys/Arg decarboxylase C-terminal" evidence="3">
    <location>
        <begin position="4"/>
        <end position="40"/>
    </location>
</feature>
<reference evidence="4 5" key="1">
    <citation type="journal article" date="2014" name="Int. J. Syst. Evol. Microbiol.">
        <title>Listeria floridensis sp. nov., Listeria aquatica sp. nov., Listeria cornellensis sp. nov., Listeria riparia sp. nov. and Listeria grandensis sp. nov., from agricultural and natural environments.</title>
        <authorList>
            <person name="den Bakker H.C."/>
            <person name="Warchocki S."/>
            <person name="Wright E.M."/>
            <person name="Allred A.F."/>
            <person name="Ahlstrom C."/>
            <person name="Manuel C.S."/>
            <person name="Stasiewicz M.J."/>
            <person name="Burrell A."/>
            <person name="Roof S."/>
            <person name="Strawn L."/>
            <person name="Fortes E.D."/>
            <person name="Nightingale K.K."/>
            <person name="Kephart D."/>
            <person name="Wiedmann M."/>
        </authorList>
    </citation>
    <scope>NUCLEOTIDE SEQUENCE [LARGE SCALE GENOMIC DNA]</scope>
    <source>
        <strain evidence="4 5">FSL S10-1204</strain>
    </source>
</reference>
<organism evidence="4 5">
    <name type="scientific">Listeria riparia FSL S10-1204</name>
    <dbReference type="NCBI Taxonomy" id="1265816"/>
    <lineage>
        <taxon>Bacteria</taxon>
        <taxon>Bacillati</taxon>
        <taxon>Bacillota</taxon>
        <taxon>Bacilli</taxon>
        <taxon>Bacillales</taxon>
        <taxon>Listeriaceae</taxon>
        <taxon>Listeria</taxon>
    </lineage>
</organism>
<evidence type="ECO:0000313" key="4">
    <source>
        <dbReference type="EMBL" id="EUJ43599.1"/>
    </source>
</evidence>
<dbReference type="Proteomes" id="UP000019248">
    <property type="component" value="Unassembled WGS sequence"/>
</dbReference>
<comment type="cofactor">
    <cofactor evidence="1">
        <name>pyridoxal 5'-phosphate</name>
        <dbReference type="ChEBI" id="CHEBI:597326"/>
    </cofactor>
</comment>
<name>W7CVA9_9LIST</name>
<dbReference type="EMBL" id="AODL01000022">
    <property type="protein sequence ID" value="EUJ43599.1"/>
    <property type="molecule type" value="Genomic_DNA"/>
</dbReference>
<dbReference type="PANTHER" id="PTHR43277">
    <property type="entry name" value="ARGININE DECARBOXYLASE"/>
    <property type="match status" value="1"/>
</dbReference>
<dbReference type="InterPro" id="IPR052357">
    <property type="entry name" value="Orn_Lys_Arg_decarboxylase-I"/>
</dbReference>
<keyword evidence="2" id="KW-0663">Pyridoxal phosphate</keyword>
<protein>
    <submittedName>
        <fullName evidence="4">Orn/Lys/Arg decarboxylase</fullName>
    </submittedName>
</protein>
<dbReference type="Pfam" id="PF03711">
    <property type="entry name" value="OKR_DC_1_C"/>
    <property type="match status" value="1"/>
</dbReference>
<gene>
    <name evidence="4" type="ORF">PRIP_12504</name>
</gene>
<dbReference type="PATRIC" id="fig|1265816.5.peg.2467"/>
<dbReference type="PANTHER" id="PTHR43277:SF3">
    <property type="entry name" value="DECARBOXYLASE, PUTATIVE-RELATED"/>
    <property type="match status" value="1"/>
</dbReference>
<evidence type="ECO:0000256" key="1">
    <source>
        <dbReference type="ARBA" id="ARBA00001933"/>
    </source>
</evidence>
<keyword evidence="5" id="KW-1185">Reference proteome</keyword>
<evidence type="ECO:0000256" key="2">
    <source>
        <dbReference type="ARBA" id="ARBA00022898"/>
    </source>
</evidence>
<dbReference type="InterPro" id="IPR008286">
    <property type="entry name" value="Prn/Lys/Arg_de-COase_C"/>
</dbReference>
<dbReference type="Gene3D" id="3.90.105.10">
    <property type="entry name" value="Molybdopterin biosynthesis moea protein, domain 2"/>
    <property type="match status" value="1"/>
</dbReference>
<dbReference type="AlphaFoldDB" id="W7CVA9"/>
<accession>W7CVA9</accession>
<evidence type="ECO:0000313" key="5">
    <source>
        <dbReference type="Proteomes" id="UP000019248"/>
    </source>
</evidence>
<proteinExistence type="predicted"/>
<evidence type="ECO:0000259" key="3">
    <source>
        <dbReference type="Pfam" id="PF03711"/>
    </source>
</evidence>
<comment type="caution">
    <text evidence="4">The sequence shown here is derived from an EMBL/GenBank/DDBJ whole genome shotgun (WGS) entry which is preliminary data.</text>
</comment>
<sequence length="63" mass="7088">MEKIEHTIGKKAAEMVIPYPPGIPIIITGETITAAHIEMLLSAKQHHYQGGEKLHEDRLKIFI</sequence>
<dbReference type="GO" id="GO:0003824">
    <property type="term" value="F:catalytic activity"/>
    <property type="evidence" value="ECO:0007669"/>
    <property type="project" value="InterPro"/>
</dbReference>
<dbReference type="SUPFAM" id="SSF55904">
    <property type="entry name" value="Ornithine decarboxylase C-terminal domain"/>
    <property type="match status" value="1"/>
</dbReference>